<keyword evidence="3" id="KW-0813">Transport</keyword>
<feature type="transmembrane region" description="Helical" evidence="8">
    <location>
        <begin position="199"/>
        <end position="219"/>
    </location>
</feature>
<feature type="transmembrane region" description="Helical" evidence="8">
    <location>
        <begin position="142"/>
        <end position="157"/>
    </location>
</feature>
<feature type="transmembrane region" description="Helical" evidence="8">
    <location>
        <begin position="169"/>
        <end position="187"/>
    </location>
</feature>
<keyword evidence="11" id="KW-1185">Reference proteome</keyword>
<dbReference type="Proteomes" id="UP000199065">
    <property type="component" value="Unassembled WGS sequence"/>
</dbReference>
<feature type="transmembrane region" description="Helical" evidence="8">
    <location>
        <begin position="226"/>
        <end position="248"/>
    </location>
</feature>
<feature type="transmembrane region" description="Helical" evidence="8">
    <location>
        <begin position="60"/>
        <end position="82"/>
    </location>
</feature>
<evidence type="ECO:0000313" key="11">
    <source>
        <dbReference type="Proteomes" id="UP000199065"/>
    </source>
</evidence>
<evidence type="ECO:0000256" key="5">
    <source>
        <dbReference type="ARBA" id="ARBA00022692"/>
    </source>
</evidence>
<dbReference type="RefSeq" id="WP_092284556.1">
    <property type="nucleotide sequence ID" value="NZ_FOPJ01000003.1"/>
</dbReference>
<keyword evidence="5 8" id="KW-0812">Transmembrane</keyword>
<evidence type="ECO:0000256" key="7">
    <source>
        <dbReference type="ARBA" id="ARBA00023136"/>
    </source>
</evidence>
<name>A0A1I2RIS6_9CORY</name>
<dbReference type="Pfam" id="PF00892">
    <property type="entry name" value="EamA"/>
    <property type="match status" value="1"/>
</dbReference>
<comment type="similarity">
    <text evidence="2">Belongs to the EamA transporter family.</text>
</comment>
<feature type="transmembrane region" description="Helical" evidence="8">
    <location>
        <begin position="260"/>
        <end position="279"/>
    </location>
</feature>
<dbReference type="InterPro" id="IPR037185">
    <property type="entry name" value="EmrE-like"/>
</dbReference>
<dbReference type="EMBL" id="FOPJ01000003">
    <property type="protein sequence ID" value="SFG38527.1"/>
    <property type="molecule type" value="Genomic_DNA"/>
</dbReference>
<evidence type="ECO:0000313" key="10">
    <source>
        <dbReference type="EMBL" id="SFG38527.1"/>
    </source>
</evidence>
<keyword evidence="7 8" id="KW-0472">Membrane</keyword>
<accession>A0A1I2RIS6</accession>
<evidence type="ECO:0000256" key="1">
    <source>
        <dbReference type="ARBA" id="ARBA00004651"/>
    </source>
</evidence>
<dbReference type="GO" id="GO:0005886">
    <property type="term" value="C:plasma membrane"/>
    <property type="evidence" value="ECO:0007669"/>
    <property type="project" value="UniProtKB-SubCell"/>
</dbReference>
<evidence type="ECO:0000259" key="9">
    <source>
        <dbReference type="Pfam" id="PF00892"/>
    </source>
</evidence>
<evidence type="ECO:0000256" key="4">
    <source>
        <dbReference type="ARBA" id="ARBA00022475"/>
    </source>
</evidence>
<dbReference type="OrthoDB" id="369870at2"/>
<evidence type="ECO:0000256" key="3">
    <source>
        <dbReference type="ARBA" id="ARBA00022448"/>
    </source>
</evidence>
<feature type="transmembrane region" description="Helical" evidence="8">
    <location>
        <begin position="118"/>
        <end position="136"/>
    </location>
</feature>
<proteinExistence type="inferred from homology"/>
<evidence type="ECO:0000256" key="6">
    <source>
        <dbReference type="ARBA" id="ARBA00022989"/>
    </source>
</evidence>
<feature type="domain" description="EamA" evidence="9">
    <location>
        <begin position="2"/>
        <end position="134"/>
    </location>
</feature>
<sequence length="307" mass="33611">MIYGVLAYLMWGLFPAYFPLLLPASPLEILAHRVVWTAVVMIIVLSFSRGGWRELREASLGAWLRMGTAGAVVSINWLIYVIAVNSTHVADAALGYFMNPLVSVVLGMVFLRERLRPLQLTSVGIATVAVLLLTFLAGHPPLIGLALAFSFGFYGLIKKQVAVSATASLTAETLIISPVAVAYLGYLSYTGESTFLSEGVDHTVLLISSGVVTALPLLFFGKGAKLLPLATIGMLQYMTPSIQMLWALFINHEQVEPARWVGFVIIWTAVVIFLFDLFLQRRGEKRRRRRDTGAVAEQPTPPPPATH</sequence>
<dbReference type="InterPro" id="IPR000620">
    <property type="entry name" value="EamA_dom"/>
</dbReference>
<dbReference type="NCBIfam" id="TIGR00688">
    <property type="entry name" value="rarD"/>
    <property type="match status" value="1"/>
</dbReference>
<dbReference type="InterPro" id="IPR004626">
    <property type="entry name" value="RarD"/>
</dbReference>
<protein>
    <submittedName>
        <fullName evidence="10">Chloramphenicol-sensitive protein RarD</fullName>
    </submittedName>
</protein>
<keyword evidence="6 8" id="KW-1133">Transmembrane helix</keyword>
<feature type="transmembrane region" description="Helical" evidence="8">
    <location>
        <begin position="5"/>
        <end position="24"/>
    </location>
</feature>
<evidence type="ECO:0000256" key="2">
    <source>
        <dbReference type="ARBA" id="ARBA00007362"/>
    </source>
</evidence>
<dbReference type="SUPFAM" id="SSF103481">
    <property type="entry name" value="Multidrug resistance efflux transporter EmrE"/>
    <property type="match status" value="2"/>
</dbReference>
<dbReference type="STRING" id="185761.SAMN05660282_00752"/>
<dbReference type="PANTHER" id="PTHR22911">
    <property type="entry name" value="ACYL-MALONYL CONDENSING ENZYME-RELATED"/>
    <property type="match status" value="1"/>
</dbReference>
<dbReference type="AlphaFoldDB" id="A0A1I2RIS6"/>
<feature type="transmembrane region" description="Helical" evidence="8">
    <location>
        <begin position="94"/>
        <end position="111"/>
    </location>
</feature>
<organism evidence="10 11">
    <name type="scientific">Corynebacterium spheniscorum</name>
    <dbReference type="NCBI Taxonomy" id="185761"/>
    <lineage>
        <taxon>Bacteria</taxon>
        <taxon>Bacillati</taxon>
        <taxon>Actinomycetota</taxon>
        <taxon>Actinomycetes</taxon>
        <taxon>Mycobacteriales</taxon>
        <taxon>Corynebacteriaceae</taxon>
        <taxon>Corynebacterium</taxon>
    </lineage>
</organism>
<feature type="transmembrane region" description="Helical" evidence="8">
    <location>
        <begin position="30"/>
        <end position="48"/>
    </location>
</feature>
<comment type="subcellular location">
    <subcellularLocation>
        <location evidence="1">Cell membrane</location>
        <topology evidence="1">Multi-pass membrane protein</topology>
    </subcellularLocation>
</comment>
<evidence type="ECO:0000256" key="8">
    <source>
        <dbReference type="SAM" id="Phobius"/>
    </source>
</evidence>
<gene>
    <name evidence="10" type="ORF">SAMN05660282_00752</name>
</gene>
<reference evidence="10 11" key="1">
    <citation type="submission" date="2016-10" db="EMBL/GenBank/DDBJ databases">
        <authorList>
            <person name="de Groot N.N."/>
        </authorList>
    </citation>
    <scope>NUCLEOTIDE SEQUENCE [LARGE SCALE GENOMIC DNA]</scope>
    <source>
        <strain>J11</strain>
        <strain evidence="11">PG 39</strain>
    </source>
</reference>
<dbReference type="PANTHER" id="PTHR22911:SF137">
    <property type="entry name" value="SOLUTE CARRIER FAMILY 35 MEMBER G2-RELATED"/>
    <property type="match status" value="1"/>
</dbReference>
<keyword evidence="4" id="KW-1003">Cell membrane</keyword>